<feature type="region of interest" description="Disordered" evidence="1">
    <location>
        <begin position="56"/>
        <end position="80"/>
    </location>
</feature>
<proteinExistence type="predicted"/>
<feature type="non-terminal residue" evidence="2">
    <location>
        <position position="80"/>
    </location>
</feature>
<comment type="caution">
    <text evidence="2">The sequence shown here is derived from an EMBL/GenBank/DDBJ whole genome shotgun (WGS) entry which is preliminary data.</text>
</comment>
<dbReference type="AlphaFoldDB" id="A0A426Y6Z4"/>
<protein>
    <submittedName>
        <fullName evidence="2">Uncharacterized protein</fullName>
    </submittedName>
</protein>
<evidence type="ECO:0000313" key="2">
    <source>
        <dbReference type="EMBL" id="RRT47504.1"/>
    </source>
</evidence>
<dbReference type="EMBL" id="AMZH03014516">
    <property type="protein sequence ID" value="RRT47504.1"/>
    <property type="molecule type" value="Genomic_DNA"/>
</dbReference>
<sequence length="80" mass="8707">MDEGKDRRRSTRKNELDANLAVDDEPAIIDGVVGGDLGQGVDLPIAPHLSRSLSLLPNPSPTYRDLRPKEEKNQEIGMAG</sequence>
<evidence type="ECO:0000313" key="3">
    <source>
        <dbReference type="Proteomes" id="UP000287651"/>
    </source>
</evidence>
<accession>A0A426Y6Z4</accession>
<feature type="compositionally biased region" description="Basic and acidic residues" evidence="1">
    <location>
        <begin position="64"/>
        <end position="74"/>
    </location>
</feature>
<evidence type="ECO:0000256" key="1">
    <source>
        <dbReference type="SAM" id="MobiDB-lite"/>
    </source>
</evidence>
<gene>
    <name evidence="2" type="ORF">B296_00053698</name>
</gene>
<dbReference type="Proteomes" id="UP000287651">
    <property type="component" value="Unassembled WGS sequence"/>
</dbReference>
<organism evidence="2 3">
    <name type="scientific">Ensete ventricosum</name>
    <name type="common">Abyssinian banana</name>
    <name type="synonym">Musa ensete</name>
    <dbReference type="NCBI Taxonomy" id="4639"/>
    <lineage>
        <taxon>Eukaryota</taxon>
        <taxon>Viridiplantae</taxon>
        <taxon>Streptophyta</taxon>
        <taxon>Embryophyta</taxon>
        <taxon>Tracheophyta</taxon>
        <taxon>Spermatophyta</taxon>
        <taxon>Magnoliopsida</taxon>
        <taxon>Liliopsida</taxon>
        <taxon>Zingiberales</taxon>
        <taxon>Musaceae</taxon>
        <taxon>Ensete</taxon>
    </lineage>
</organism>
<name>A0A426Y6Z4_ENSVE</name>
<reference evidence="2 3" key="1">
    <citation type="journal article" date="2014" name="Agronomy (Basel)">
        <title>A Draft Genome Sequence for Ensete ventricosum, the Drought-Tolerant Tree Against Hunger.</title>
        <authorList>
            <person name="Harrison J."/>
            <person name="Moore K.A."/>
            <person name="Paszkiewicz K."/>
            <person name="Jones T."/>
            <person name="Grant M."/>
            <person name="Ambacheew D."/>
            <person name="Muzemil S."/>
            <person name="Studholme D.J."/>
        </authorList>
    </citation>
    <scope>NUCLEOTIDE SEQUENCE [LARGE SCALE GENOMIC DNA]</scope>
</reference>